<evidence type="ECO:0000256" key="8">
    <source>
        <dbReference type="ARBA" id="ARBA00023049"/>
    </source>
</evidence>
<dbReference type="OrthoDB" id="9761532at2"/>
<dbReference type="InterPro" id="IPR011650">
    <property type="entry name" value="Peptidase_M20_dimer"/>
</dbReference>
<evidence type="ECO:0000313" key="12">
    <source>
        <dbReference type="EMBL" id="MEI4461728.1"/>
    </source>
</evidence>
<evidence type="ECO:0000256" key="3">
    <source>
        <dbReference type="ARBA" id="ARBA00022670"/>
    </source>
</evidence>
<feature type="domain" description="Peptidase M20 dimerisation" evidence="9">
    <location>
        <begin position="261"/>
        <end position="309"/>
    </location>
</feature>
<evidence type="ECO:0000259" key="9">
    <source>
        <dbReference type="Pfam" id="PF07687"/>
    </source>
</evidence>
<name>A0A0V8GJ26_9BACL</name>
<dbReference type="InterPro" id="IPR010964">
    <property type="entry name" value="M20A_pepV-rel"/>
</dbReference>
<sequence>MVNWKEEVLARREDLLEDLKELLRIPSVLDESTIEEGAPFGHEVKRALDWMLATGERDGFTTKNVDGYAGHLEYGQGEELLGILCHLDVVPAGGDHWTYGPFNPTLVDGKLYARGAIDDKGPTMAAYYALKIVKELGLPLSKRIRLIAGGDEESEWRCVNHYFKHEEMPTLGFAPDADFPIINAEKGLYDGLLIQGKPAQASDTGYHLVRFEGGERPNMVPGHAQALLRVVEVGTLETDFHAYLEEQGLTGTVKQETEGLILDVNGVAAHAMEPDNGKNAALHLARFLNTLHLDYNGRRYIQLVTHMFRDSRGVAMGVAASDETGDLTINGGVFRYAEEQGTASINIRYPYTADFTERLQIIKEAAAGYGFELQTRTHMTPHHVDPNHELIKTLSAVYERHTNQSADLIAIGGGTYARSLTAGVAFGPVFPGGPEVAHQVDEYVDFDELLLAVAIYAEAIYELAK</sequence>
<dbReference type="Proteomes" id="UP001387110">
    <property type="component" value="Unassembled WGS sequence"/>
</dbReference>
<dbReference type="NCBIfam" id="NF005591">
    <property type="entry name" value="PRK07318.1"/>
    <property type="match status" value="1"/>
</dbReference>
<keyword evidence="5 12" id="KW-0378">Hydrolase</keyword>
<dbReference type="GO" id="GO:0008237">
    <property type="term" value="F:metallopeptidase activity"/>
    <property type="evidence" value="ECO:0007669"/>
    <property type="project" value="UniProtKB-KW"/>
</dbReference>
<protein>
    <submittedName>
        <fullName evidence="10">Dipeptidase PepV</fullName>
        <ecNumber evidence="12">3.4.13.-</ecNumber>
    </submittedName>
</protein>
<evidence type="ECO:0000313" key="15">
    <source>
        <dbReference type="Proteomes" id="UP001387110"/>
    </source>
</evidence>
<comment type="cofactor">
    <cofactor evidence="1">
        <name>Zn(2+)</name>
        <dbReference type="ChEBI" id="CHEBI:29105"/>
    </cofactor>
</comment>
<keyword evidence="8" id="KW-0482">Metalloprotease</keyword>
<dbReference type="InterPro" id="IPR050072">
    <property type="entry name" value="Peptidase_M20A"/>
</dbReference>
<evidence type="ECO:0000313" key="14">
    <source>
        <dbReference type="Proteomes" id="UP000072605"/>
    </source>
</evidence>
<dbReference type="GO" id="GO:0006508">
    <property type="term" value="P:proteolysis"/>
    <property type="evidence" value="ECO:0007669"/>
    <property type="project" value="UniProtKB-KW"/>
</dbReference>
<evidence type="ECO:0000313" key="11">
    <source>
        <dbReference type="EMBL" id="KTR25917.1"/>
    </source>
</evidence>
<dbReference type="SUPFAM" id="SSF55031">
    <property type="entry name" value="Bacterial exopeptidase dimerisation domain"/>
    <property type="match status" value="1"/>
</dbReference>
<dbReference type="Proteomes" id="UP000053797">
    <property type="component" value="Unassembled WGS sequence"/>
</dbReference>
<dbReference type="GO" id="GO:0006526">
    <property type="term" value="P:L-arginine biosynthetic process"/>
    <property type="evidence" value="ECO:0007669"/>
    <property type="project" value="TreeGrafter"/>
</dbReference>
<reference evidence="10 13" key="1">
    <citation type="journal article" date="2015" name="Int. J. Syst. Evol. Microbiol.">
        <title>Exiguobacterium enclense sp. nov., isolated from sediment.</title>
        <authorList>
            <person name="Dastager S.G."/>
            <person name="Mawlankar R."/>
            <person name="Sonalkar V.V."/>
            <person name="Thorat M.N."/>
            <person name="Mual P."/>
            <person name="Verma A."/>
            <person name="Krishnamurthi S."/>
            <person name="Tang S.K."/>
            <person name="Li W.J."/>
        </authorList>
    </citation>
    <scope>NUCLEOTIDE SEQUENCE [LARGE SCALE GENOMIC DNA]</scope>
    <source>
        <strain evidence="10 13">NIO-1109</strain>
    </source>
</reference>
<dbReference type="EMBL" id="LNQL01000001">
    <property type="protein sequence ID" value="KSU50279.1"/>
    <property type="molecule type" value="Genomic_DNA"/>
</dbReference>
<dbReference type="SUPFAM" id="SSF53187">
    <property type="entry name" value="Zn-dependent exopeptidases"/>
    <property type="match status" value="1"/>
</dbReference>
<dbReference type="InterPro" id="IPR002933">
    <property type="entry name" value="Peptidase_M20"/>
</dbReference>
<dbReference type="AlphaFoldDB" id="A0A0V8GJ26"/>
<evidence type="ECO:0000256" key="2">
    <source>
        <dbReference type="ARBA" id="ARBA00006247"/>
    </source>
</evidence>
<dbReference type="RefSeq" id="WP_023469094.1">
    <property type="nucleotide sequence ID" value="NZ_FMYN01000001.1"/>
</dbReference>
<reference evidence="11 14" key="2">
    <citation type="journal article" date="2016" name="Front. Microbiol.">
        <title>Genomic Resource of Rice Seed Associated Bacteria.</title>
        <authorList>
            <person name="Midha S."/>
            <person name="Bansal K."/>
            <person name="Sharma S."/>
            <person name="Kumar N."/>
            <person name="Patil P.P."/>
            <person name="Chaudhry V."/>
            <person name="Patil P.B."/>
        </authorList>
    </citation>
    <scope>NUCLEOTIDE SEQUENCE [LARGE SCALE GENOMIC DNA]</scope>
    <source>
        <strain evidence="11 14">RSA11</strain>
    </source>
</reference>
<accession>A0A0V8GJ26</accession>
<keyword evidence="4" id="KW-0479">Metal-binding</keyword>
<dbReference type="Gene3D" id="3.30.70.360">
    <property type="match status" value="2"/>
</dbReference>
<dbReference type="GO" id="GO:0008270">
    <property type="term" value="F:zinc ion binding"/>
    <property type="evidence" value="ECO:0007669"/>
    <property type="project" value="InterPro"/>
</dbReference>
<evidence type="ECO:0000256" key="7">
    <source>
        <dbReference type="ARBA" id="ARBA00022997"/>
    </source>
</evidence>
<dbReference type="GO" id="GO:0008777">
    <property type="term" value="F:acetylornithine deacetylase activity"/>
    <property type="evidence" value="ECO:0007669"/>
    <property type="project" value="TreeGrafter"/>
</dbReference>
<keyword evidence="7 12" id="KW-0224">Dipeptidase</keyword>
<gene>
    <name evidence="12" type="primary">pepV</name>
    <name evidence="10" type="ORF">AS033_02560</name>
    <name evidence="11" type="ORF">RSA11_12735</name>
    <name evidence="12" type="ORF">SZL87_04705</name>
</gene>
<dbReference type="NCBIfam" id="TIGR01887">
    <property type="entry name" value="dipeptidaselike"/>
    <property type="match status" value="1"/>
</dbReference>
<dbReference type="Pfam" id="PF07687">
    <property type="entry name" value="M20_dimer"/>
    <property type="match status" value="1"/>
</dbReference>
<dbReference type="GeneID" id="90838801"/>
<proteinExistence type="inferred from homology"/>
<dbReference type="CDD" id="cd03888">
    <property type="entry name" value="M20_PepV"/>
    <property type="match status" value="1"/>
</dbReference>
<evidence type="ECO:0000256" key="4">
    <source>
        <dbReference type="ARBA" id="ARBA00022723"/>
    </source>
</evidence>
<comment type="caution">
    <text evidence="10">The sequence shown here is derived from an EMBL/GenBank/DDBJ whole genome shotgun (WGS) entry which is preliminary data.</text>
</comment>
<keyword evidence="15" id="KW-1185">Reference proteome</keyword>
<evidence type="ECO:0000256" key="6">
    <source>
        <dbReference type="ARBA" id="ARBA00022833"/>
    </source>
</evidence>
<dbReference type="EMBL" id="LDQV01000029">
    <property type="protein sequence ID" value="KTR25917.1"/>
    <property type="molecule type" value="Genomic_DNA"/>
</dbReference>
<dbReference type="EC" id="3.4.13.-" evidence="12"/>
<dbReference type="Pfam" id="PF01546">
    <property type="entry name" value="Peptidase_M20"/>
    <property type="match status" value="1"/>
</dbReference>
<reference evidence="12 15" key="3">
    <citation type="submission" date="2023-12" db="EMBL/GenBank/DDBJ databases">
        <authorList>
            <person name="Easwaran N."/>
            <person name="Lazarus H.P.S."/>
        </authorList>
    </citation>
    <scope>NUCLEOTIDE SEQUENCE [LARGE SCALE GENOMIC DNA]</scope>
    <source>
        <strain evidence="12 15">VIT-2023</strain>
    </source>
</reference>
<evidence type="ECO:0000313" key="13">
    <source>
        <dbReference type="Proteomes" id="UP000053797"/>
    </source>
</evidence>
<keyword evidence="3" id="KW-0645">Protease</keyword>
<evidence type="ECO:0000256" key="5">
    <source>
        <dbReference type="ARBA" id="ARBA00022801"/>
    </source>
</evidence>
<organism evidence="10 13">
    <name type="scientific">Exiguobacterium indicum</name>
    <dbReference type="NCBI Taxonomy" id="296995"/>
    <lineage>
        <taxon>Bacteria</taxon>
        <taxon>Bacillati</taxon>
        <taxon>Bacillota</taxon>
        <taxon>Bacilli</taxon>
        <taxon>Bacillales</taxon>
        <taxon>Bacillales Family XII. Incertae Sedis</taxon>
        <taxon>Exiguobacterium</taxon>
    </lineage>
</organism>
<evidence type="ECO:0000256" key="1">
    <source>
        <dbReference type="ARBA" id="ARBA00001947"/>
    </source>
</evidence>
<dbReference type="Proteomes" id="UP000072605">
    <property type="component" value="Unassembled WGS sequence"/>
</dbReference>
<keyword evidence="6" id="KW-0862">Zinc</keyword>
<dbReference type="Gene3D" id="3.40.630.10">
    <property type="entry name" value="Zn peptidases"/>
    <property type="match status" value="1"/>
</dbReference>
<dbReference type="EMBL" id="JBAWKY010000001">
    <property type="protein sequence ID" value="MEI4461728.1"/>
    <property type="molecule type" value="Genomic_DNA"/>
</dbReference>
<comment type="similarity">
    <text evidence="2">Belongs to the peptidase M20A family.</text>
</comment>
<dbReference type="PANTHER" id="PTHR43808">
    <property type="entry name" value="ACETYLORNITHINE DEACETYLASE"/>
    <property type="match status" value="1"/>
</dbReference>
<evidence type="ECO:0000313" key="10">
    <source>
        <dbReference type="EMBL" id="KSU50279.1"/>
    </source>
</evidence>
<dbReference type="PANTHER" id="PTHR43808:SF31">
    <property type="entry name" value="N-ACETYL-L-CITRULLINE DEACETYLASE"/>
    <property type="match status" value="1"/>
</dbReference>
<dbReference type="InterPro" id="IPR036264">
    <property type="entry name" value="Bact_exopeptidase_dim_dom"/>
</dbReference>
<dbReference type="GO" id="GO:0016805">
    <property type="term" value="F:dipeptidase activity"/>
    <property type="evidence" value="ECO:0007669"/>
    <property type="project" value="UniProtKB-KW"/>
</dbReference>